<reference evidence="10" key="1">
    <citation type="submission" date="2020-10" db="EMBL/GenBank/DDBJ databases">
        <authorList>
            <person name="Sedaghatjoo S."/>
        </authorList>
    </citation>
    <scope>NUCLEOTIDE SEQUENCE</scope>
    <source>
        <strain evidence="10">AZH3</strain>
    </source>
</reference>
<dbReference type="InterPro" id="IPR036097">
    <property type="entry name" value="HisK_dim/P_sf"/>
</dbReference>
<dbReference type="Gene3D" id="3.30.565.10">
    <property type="entry name" value="Histidine kinase-like ATPase, C-terminal domain"/>
    <property type="match status" value="1"/>
</dbReference>
<dbReference type="PROSITE" id="PS50109">
    <property type="entry name" value="HIS_KIN"/>
    <property type="match status" value="1"/>
</dbReference>
<feature type="domain" description="Histidine kinase" evidence="8">
    <location>
        <begin position="629"/>
        <end position="896"/>
    </location>
</feature>
<dbReference type="InterPro" id="IPR001789">
    <property type="entry name" value="Sig_transdc_resp-reg_receiver"/>
</dbReference>
<evidence type="ECO:0000259" key="9">
    <source>
        <dbReference type="PROSITE" id="PS50110"/>
    </source>
</evidence>
<comment type="caution">
    <text evidence="10">The sequence shown here is derived from an EMBL/GenBank/DDBJ whole genome shotgun (WGS) entry which is preliminary data.</text>
</comment>
<dbReference type="InterPro" id="IPR003594">
    <property type="entry name" value="HATPase_dom"/>
</dbReference>
<gene>
    <name evidence="10" type="ORF">JKIAZH3_G6846</name>
</gene>
<feature type="region of interest" description="Disordered" evidence="7">
    <location>
        <begin position="65"/>
        <end position="150"/>
    </location>
</feature>
<feature type="non-terminal residue" evidence="10">
    <location>
        <position position="1"/>
    </location>
</feature>
<evidence type="ECO:0000256" key="5">
    <source>
        <dbReference type="ARBA" id="ARBA00022777"/>
    </source>
</evidence>
<name>A0ABN7IRF1_9BASI</name>
<dbReference type="CDD" id="cd00082">
    <property type="entry name" value="HisKA"/>
    <property type="match status" value="1"/>
</dbReference>
<dbReference type="PANTHER" id="PTHR43047:SF72">
    <property type="entry name" value="OSMOSENSING HISTIDINE PROTEIN KINASE SLN1"/>
    <property type="match status" value="1"/>
</dbReference>
<feature type="domain" description="Response regulatory" evidence="9">
    <location>
        <begin position="1083"/>
        <end position="1199"/>
    </location>
</feature>
<dbReference type="SMART" id="SM00387">
    <property type="entry name" value="HATPase_c"/>
    <property type="match status" value="1"/>
</dbReference>
<dbReference type="Pfam" id="PF00072">
    <property type="entry name" value="Response_reg"/>
    <property type="match status" value="1"/>
</dbReference>
<evidence type="ECO:0000256" key="7">
    <source>
        <dbReference type="SAM" id="MobiDB-lite"/>
    </source>
</evidence>
<dbReference type="EC" id="2.7.13.3" evidence="2"/>
<dbReference type="SUPFAM" id="SSF55874">
    <property type="entry name" value="ATPase domain of HSP90 chaperone/DNA topoisomerase II/histidine kinase"/>
    <property type="match status" value="1"/>
</dbReference>
<dbReference type="InterPro" id="IPR005467">
    <property type="entry name" value="His_kinase_dom"/>
</dbReference>
<evidence type="ECO:0000256" key="3">
    <source>
        <dbReference type="ARBA" id="ARBA00022553"/>
    </source>
</evidence>
<accession>A0ABN7IRF1</accession>
<evidence type="ECO:0000313" key="11">
    <source>
        <dbReference type="Proteomes" id="UP000836402"/>
    </source>
</evidence>
<keyword evidence="11" id="KW-1185">Reference proteome</keyword>
<evidence type="ECO:0000256" key="4">
    <source>
        <dbReference type="ARBA" id="ARBA00022679"/>
    </source>
</evidence>
<evidence type="ECO:0000256" key="2">
    <source>
        <dbReference type="ARBA" id="ARBA00012438"/>
    </source>
</evidence>
<feature type="region of interest" description="Disordered" evidence="7">
    <location>
        <begin position="415"/>
        <end position="461"/>
    </location>
</feature>
<feature type="region of interest" description="Disordered" evidence="7">
    <location>
        <begin position="355"/>
        <end position="380"/>
    </location>
</feature>
<dbReference type="InterPro" id="IPR036890">
    <property type="entry name" value="HATPase_C_sf"/>
</dbReference>
<evidence type="ECO:0000259" key="8">
    <source>
        <dbReference type="PROSITE" id="PS50109"/>
    </source>
</evidence>
<feature type="compositionally biased region" description="Polar residues" evidence="7">
    <location>
        <begin position="419"/>
        <end position="428"/>
    </location>
</feature>
<evidence type="ECO:0000256" key="1">
    <source>
        <dbReference type="ARBA" id="ARBA00000085"/>
    </source>
</evidence>
<evidence type="ECO:0000313" key="10">
    <source>
        <dbReference type="EMBL" id="CAD6905881.1"/>
    </source>
</evidence>
<dbReference type="Gene3D" id="3.40.50.2300">
    <property type="match status" value="1"/>
</dbReference>
<feature type="compositionally biased region" description="Low complexity" evidence="7">
    <location>
        <begin position="72"/>
        <end position="85"/>
    </location>
</feature>
<dbReference type="InterPro" id="IPR003661">
    <property type="entry name" value="HisK_dim/P_dom"/>
</dbReference>
<dbReference type="InterPro" id="IPR011006">
    <property type="entry name" value="CheY-like_superfamily"/>
</dbReference>
<comment type="catalytic activity">
    <reaction evidence="1">
        <text>ATP + protein L-histidine = ADP + protein N-phospho-L-histidine.</text>
        <dbReference type="EC" id="2.7.13.3"/>
    </reaction>
</comment>
<dbReference type="SMART" id="SM00448">
    <property type="entry name" value="REC"/>
    <property type="match status" value="1"/>
</dbReference>
<dbReference type="EMBL" id="CAJHJG010000797">
    <property type="protein sequence ID" value="CAD6905881.1"/>
    <property type="molecule type" value="Genomic_DNA"/>
</dbReference>
<dbReference type="InterPro" id="IPR004358">
    <property type="entry name" value="Sig_transdc_His_kin-like_C"/>
</dbReference>
<organism evidence="10 11">
    <name type="scientific">Tilletia caries</name>
    <name type="common">wheat bunt fungus</name>
    <dbReference type="NCBI Taxonomy" id="13290"/>
    <lineage>
        <taxon>Eukaryota</taxon>
        <taxon>Fungi</taxon>
        <taxon>Dikarya</taxon>
        <taxon>Basidiomycota</taxon>
        <taxon>Ustilaginomycotina</taxon>
        <taxon>Exobasidiomycetes</taxon>
        <taxon>Tilletiales</taxon>
        <taxon>Tilletiaceae</taxon>
        <taxon>Tilletia</taxon>
    </lineage>
</organism>
<keyword evidence="3 6" id="KW-0597">Phosphoprotein</keyword>
<sequence length="1230" mass="134246">SQLIFTAQRSARPPSVPAPAPILVPASHALPSTITSRINHLQTSLAQLSALDLDLDRSTLREERKSIMRPESSSSSSASASSSSSGLPMRPPKLPRRYDSTHHMPSLRGTHTYETQQSGTSDGDGMVTSPDAYSSGRPEPSEGAASVSLRSLQSRADLSVESAKLDLREMAIRRFQLERLNPPALSRLKMAHELIIRSCNMTLCATIFCTEQRLIVANETANRDKRSITEVEEKLLRALLEHVAEIDQDVIYLSNLRTFAEEHDCTEPLFQTFVASPVRIPPSASEAPIVVGMLAAFDVVQRDALSDEDAAYMRHLADAATFIVEDLFAADRRRGELVVQRAIVGLNRLLAGERVPEDNNTEGGPAGGAGRRPSSGTEDAKTNVSLFANAAQALCDALNAEAAVIIDVSSFRLRPGGRAQQSTSTLFGSDSDTASLDASTSDEGLTTPGPVHPPFKREQSTMHERLVEREPTRAILNTETSCFYGLSANPLPIVGASGEPAVLEHFSKLPGKTSRPCVARFLASRHLTRSYGETKAEGEFEAARSNLLSKPDSLVPLLPGQCKGLLAAPVYEFNRQPAFLVIATFKNPPYQWEEPDFLLVEQMGAVLLSAVHRARARAVDVAQTYFMRKVSHELRTPLHAILGVTEMTRLALPPQNEELISLVDSISLAADSLSNTIDDLVDFNALNGTILHGAGVKVTDSTMTATVLDIFGTISDAAVAQYTHRRRVLRQSDLAEIQKPINLDLPPPELFIKLSPISNAALKKVDIDVEALRRIVSKVVSNALRATETGIITVAAAISAVDADSPTPEMGPFRRKSRKKASELEIVISDTGKGMTDKFLKARLFEPFSQEDPFWSGTGLSLTLCRNMIDELGGRVQVSSVVGEGTDFFIHVPLPGGIAETPSKRSLSSPRSATPAYFLRFDDEERFGHRTYRSHLIRQFDLRPVEEAQIGQARVIFVISEALEDGSALAVLEGKLGRLKNKASTSSQGPLLVVLSAFGFTDDPEQGNSLARLAEAEQCELLILERPFGVKGILLLDDKLRTIGDAEREGRGELMQKAGMLVTGALDVNGRRSPNMRTSAEFRVLVVEDNPLNARILTTMLRKIGVGFHEATNGREAVDMYRKYSHDVVLMDISMPEMDGFEACEKIKAMDGSEGSRIIAITALSSELDRIRGREVGFSEWIVKPVRLGPLAQDVKKWKEDADASRILEWKENTEASLIVGVDQEMAVYA</sequence>
<feature type="modified residue" description="4-aspartylphosphate" evidence="6">
    <location>
        <position position="1132"/>
    </location>
</feature>
<dbReference type="SMART" id="SM00388">
    <property type="entry name" value="HisKA"/>
    <property type="match status" value="1"/>
</dbReference>
<dbReference type="Pfam" id="PF00512">
    <property type="entry name" value="HisKA"/>
    <property type="match status" value="1"/>
</dbReference>
<evidence type="ECO:0000256" key="6">
    <source>
        <dbReference type="PROSITE-ProRule" id="PRU00169"/>
    </source>
</evidence>
<dbReference type="CDD" id="cd17546">
    <property type="entry name" value="REC_hyHK_CKI1_RcsC-like"/>
    <property type="match status" value="1"/>
</dbReference>
<keyword evidence="5" id="KW-0418">Kinase</keyword>
<dbReference type="PANTHER" id="PTHR43047">
    <property type="entry name" value="TWO-COMPONENT HISTIDINE PROTEIN KINASE"/>
    <property type="match status" value="1"/>
</dbReference>
<dbReference type="PRINTS" id="PR00344">
    <property type="entry name" value="BCTRLSENSOR"/>
</dbReference>
<dbReference type="SUPFAM" id="SSF52172">
    <property type="entry name" value="CheY-like"/>
    <property type="match status" value="1"/>
</dbReference>
<dbReference type="SUPFAM" id="SSF47384">
    <property type="entry name" value="Homodimeric domain of signal transducing histidine kinase"/>
    <property type="match status" value="1"/>
</dbReference>
<proteinExistence type="predicted"/>
<dbReference type="Pfam" id="PF02518">
    <property type="entry name" value="HATPase_c"/>
    <property type="match status" value="1"/>
</dbReference>
<feature type="compositionally biased region" description="Polar residues" evidence="7">
    <location>
        <begin position="112"/>
        <end position="121"/>
    </location>
</feature>
<dbReference type="PROSITE" id="PS50110">
    <property type="entry name" value="RESPONSE_REGULATORY"/>
    <property type="match status" value="1"/>
</dbReference>
<dbReference type="Proteomes" id="UP000836402">
    <property type="component" value="Unassembled WGS sequence"/>
</dbReference>
<dbReference type="Gene3D" id="1.10.287.130">
    <property type="match status" value="1"/>
</dbReference>
<protein>
    <recommendedName>
        <fullName evidence="2">histidine kinase</fullName>
        <ecNumber evidence="2">2.7.13.3</ecNumber>
    </recommendedName>
</protein>
<feature type="compositionally biased region" description="Low complexity" evidence="7">
    <location>
        <begin position="429"/>
        <end position="442"/>
    </location>
</feature>
<keyword evidence="4" id="KW-0808">Transferase</keyword>